<evidence type="ECO:0000313" key="1">
    <source>
        <dbReference type="EMBL" id="ABS64695.1"/>
    </source>
</evidence>
<keyword evidence="2" id="KW-1185">Reference proteome</keyword>
<dbReference type="SUPFAM" id="SSF89796">
    <property type="entry name" value="CoA-transferase family III (CaiB/BaiF)"/>
    <property type="match status" value="1"/>
</dbReference>
<reference evidence="1 2" key="1">
    <citation type="journal article" date="2011" name="Stand. Genomic Sci.">
        <title>Complete genome sequence of Parvibaculum lavamentivorans type strain (DS-1(T)).</title>
        <authorList>
            <person name="Schleheck D."/>
            <person name="Weiss M."/>
            <person name="Pitluck S."/>
            <person name="Bruce D."/>
            <person name="Land M.L."/>
            <person name="Han S."/>
            <person name="Saunders E."/>
            <person name="Tapia R."/>
            <person name="Detter C."/>
            <person name="Brettin T."/>
            <person name="Han J."/>
            <person name="Woyke T."/>
            <person name="Goodwin L."/>
            <person name="Pennacchio L."/>
            <person name="Nolan M."/>
            <person name="Cook A.M."/>
            <person name="Kjelleberg S."/>
            <person name="Thomas T."/>
        </authorList>
    </citation>
    <scope>NUCLEOTIDE SEQUENCE [LARGE SCALE GENOMIC DNA]</scope>
    <source>
        <strain evidence="2">DS-1 / DSM 13023 / NCIMB 13966</strain>
    </source>
</reference>
<evidence type="ECO:0000313" key="2">
    <source>
        <dbReference type="Proteomes" id="UP000006377"/>
    </source>
</evidence>
<dbReference type="OrthoDB" id="9806585at2"/>
<dbReference type="HOGENOM" id="CLU_033975_5_0_5"/>
<dbReference type="Proteomes" id="UP000006377">
    <property type="component" value="Chromosome"/>
</dbReference>
<dbReference type="eggNOG" id="COG1804">
    <property type="taxonomic scope" value="Bacteria"/>
</dbReference>
<dbReference type="InterPro" id="IPR050509">
    <property type="entry name" value="CoA-transferase_III"/>
</dbReference>
<dbReference type="InterPro" id="IPR003673">
    <property type="entry name" value="CoA-Trfase_fam_III"/>
</dbReference>
<name>A7HXR2_PARL1</name>
<dbReference type="Pfam" id="PF02515">
    <property type="entry name" value="CoA_transf_3"/>
    <property type="match status" value="1"/>
</dbReference>
<organism evidence="1 2">
    <name type="scientific">Parvibaculum lavamentivorans (strain DS-1 / DSM 13023 / NCIMB 13966)</name>
    <dbReference type="NCBI Taxonomy" id="402881"/>
    <lineage>
        <taxon>Bacteria</taxon>
        <taxon>Pseudomonadati</taxon>
        <taxon>Pseudomonadota</taxon>
        <taxon>Alphaproteobacteria</taxon>
        <taxon>Hyphomicrobiales</taxon>
        <taxon>Parvibaculaceae</taxon>
        <taxon>Parvibaculum</taxon>
    </lineage>
</organism>
<dbReference type="InterPro" id="IPR044855">
    <property type="entry name" value="CoA-Trfase_III_dom3_sf"/>
</dbReference>
<dbReference type="AlphaFoldDB" id="A7HXR2"/>
<dbReference type="Gene3D" id="3.40.50.10540">
    <property type="entry name" value="Crotonobetainyl-coa:carnitine coa-transferase, domain 1"/>
    <property type="match status" value="1"/>
</dbReference>
<sequence>MGSGPLSGIKVVEFAGIGPGPFCAMLLSDMGADIIRIDRKGGRGGSKYDIGSRGRRSVALDLKKPESVEACLKLIENADILQEGFRPGVMERLGLGPDVCLKRNPKLVYGRMTGWGQTGPLANAAGHDINYISLTGALHAIGRPGEKPVPPLNLVGDFGGGALYLAMGMLAALVEAQRSGKGQVVDAAMTDGATSLMAMFYGFTASGMWQEPHGTNMLDGGAHFYDTYETKDGKWISIGSIEPQFYAILREKAGLTDAYWDAQMDRGQWPEMKKKIEAVFKTKTRDEWCSIMEGTDICFAPVLSISEAIDHPHNKARQTIVEIDGVAQPNIAPRFSRTESKIQGPAPTVGEHTESALKDWGFSAGDIEGLKKAEAI</sequence>
<proteinExistence type="predicted"/>
<dbReference type="Gene3D" id="3.30.1540.10">
    <property type="entry name" value="formyl-coa transferase, domain 3"/>
    <property type="match status" value="1"/>
</dbReference>
<gene>
    <name evidence="1" type="ordered locus">Plav_3088</name>
</gene>
<dbReference type="PANTHER" id="PTHR48228:SF5">
    <property type="entry name" value="ALPHA-METHYLACYL-COA RACEMASE"/>
    <property type="match status" value="1"/>
</dbReference>
<dbReference type="GO" id="GO:0003824">
    <property type="term" value="F:catalytic activity"/>
    <property type="evidence" value="ECO:0007669"/>
    <property type="project" value="InterPro"/>
</dbReference>
<dbReference type="PANTHER" id="PTHR48228">
    <property type="entry name" value="SUCCINYL-COA--D-CITRAMALATE COA-TRANSFERASE"/>
    <property type="match status" value="1"/>
</dbReference>
<protein>
    <submittedName>
        <fullName evidence="1">L-carnitine dehydratase/bile acid-inducible protein F</fullName>
    </submittedName>
</protein>
<dbReference type="STRING" id="402881.Plav_3088"/>
<dbReference type="EMBL" id="CP000774">
    <property type="protein sequence ID" value="ABS64695.1"/>
    <property type="molecule type" value="Genomic_DNA"/>
</dbReference>
<dbReference type="InterPro" id="IPR023606">
    <property type="entry name" value="CoA-Trfase_III_dom_1_sf"/>
</dbReference>
<dbReference type="KEGG" id="pla:Plav_3088"/>
<accession>A7HXR2</accession>
<dbReference type="RefSeq" id="WP_012112017.1">
    <property type="nucleotide sequence ID" value="NC_009719.1"/>
</dbReference>